<protein>
    <submittedName>
        <fullName evidence="2">Uncharacterized protein</fullName>
    </submittedName>
</protein>
<evidence type="ECO:0000313" key="3">
    <source>
        <dbReference type="Proteomes" id="UP000254259"/>
    </source>
</evidence>
<dbReference type="EMBL" id="LT984814">
    <property type="protein sequence ID" value="SPD67715.1"/>
    <property type="molecule type" value="Genomic_DNA"/>
</dbReference>
<sequence>MAGKKRIGFKNRYRHQTGSEAHRGARVPQLAGAPGGVVKAQEPAL</sequence>
<organism evidence="2 3">
    <name type="scientific">Cupriavidus taiwanensis</name>
    <dbReference type="NCBI Taxonomy" id="164546"/>
    <lineage>
        <taxon>Bacteria</taxon>
        <taxon>Pseudomonadati</taxon>
        <taxon>Pseudomonadota</taxon>
        <taxon>Betaproteobacteria</taxon>
        <taxon>Burkholderiales</taxon>
        <taxon>Burkholderiaceae</taxon>
        <taxon>Cupriavidus</taxon>
    </lineage>
</organism>
<name>A0A9Q7V1C5_9BURK</name>
<feature type="region of interest" description="Disordered" evidence="1">
    <location>
        <begin position="1"/>
        <end position="45"/>
    </location>
</feature>
<evidence type="ECO:0000313" key="2">
    <source>
        <dbReference type="EMBL" id="SPD67715.1"/>
    </source>
</evidence>
<dbReference type="AlphaFoldDB" id="A0A9Q7V1C5"/>
<dbReference type="Proteomes" id="UP000254259">
    <property type="component" value="Plasmid CBM2636_mp"/>
</dbReference>
<keyword evidence="2" id="KW-0614">Plasmid</keyword>
<proteinExistence type="predicted"/>
<evidence type="ECO:0000256" key="1">
    <source>
        <dbReference type="SAM" id="MobiDB-lite"/>
    </source>
</evidence>
<gene>
    <name evidence="2" type="ORF">CBM2636_MP20565</name>
</gene>
<accession>A0A9Q7V1C5</accession>
<geneLocation type="plasmid" evidence="3">
    <name>cbm2636_mp</name>
</geneLocation>
<feature type="compositionally biased region" description="Basic residues" evidence="1">
    <location>
        <begin position="1"/>
        <end position="15"/>
    </location>
</feature>
<reference evidence="2 3" key="1">
    <citation type="submission" date="2018-01" db="EMBL/GenBank/DDBJ databases">
        <authorList>
            <person name="Clerissi C."/>
        </authorList>
    </citation>
    <scope>NUCLEOTIDE SEQUENCE [LARGE SCALE GENOMIC DNA]</scope>
    <source>
        <strain evidence="2">Cupriavidus taiwanensis SWF 66322</strain>
        <plasmid evidence="3">cbm2636_mp</plasmid>
    </source>
</reference>
<dbReference type="RefSeq" id="WP_240991329.1">
    <property type="nucleotide sequence ID" value="NZ_JAQOLH010000009.1"/>
</dbReference>